<dbReference type="InterPro" id="IPR043519">
    <property type="entry name" value="NT_sf"/>
</dbReference>
<dbReference type="Pfam" id="PF19502">
    <property type="entry name" value="DUF6036"/>
    <property type="match status" value="1"/>
</dbReference>
<evidence type="ECO:0000256" key="1">
    <source>
        <dbReference type="SAM" id="MobiDB-lite"/>
    </source>
</evidence>
<feature type="region of interest" description="Disordered" evidence="1">
    <location>
        <begin position="176"/>
        <end position="198"/>
    </location>
</feature>
<accession>A0A543Q1K5</accession>
<name>A0A543Q1K5_ACITH</name>
<dbReference type="EMBL" id="SZUV01000001">
    <property type="protein sequence ID" value="TQN50214.1"/>
    <property type="molecule type" value="Genomic_DNA"/>
</dbReference>
<evidence type="ECO:0000313" key="3">
    <source>
        <dbReference type="EMBL" id="TQN50214.1"/>
    </source>
</evidence>
<dbReference type="Gene3D" id="3.30.460.40">
    <property type="match status" value="1"/>
</dbReference>
<proteinExistence type="predicted"/>
<feature type="compositionally biased region" description="Basic and acidic residues" evidence="1">
    <location>
        <begin position="185"/>
        <end position="198"/>
    </location>
</feature>
<dbReference type="AlphaFoldDB" id="A0A543Q1K5"/>
<dbReference type="SUPFAM" id="SSF81301">
    <property type="entry name" value="Nucleotidyltransferase"/>
    <property type="match status" value="1"/>
</dbReference>
<gene>
    <name evidence="3" type="ORF">DLNHIDIE_00051</name>
</gene>
<reference evidence="3 4" key="1">
    <citation type="submission" date="2019-03" db="EMBL/GenBank/DDBJ databases">
        <title>New insights into Acidothiobacillus thiooxidans sulfur metabolism through coupled gene expression, solution geochemistry, microscopy and spectroscopy analyses.</title>
        <authorList>
            <person name="Camacho D."/>
            <person name="Frazao R."/>
            <person name="Fouillen A."/>
            <person name="Nanci A."/>
            <person name="Lang B.F."/>
            <person name="Apte S.C."/>
            <person name="Baron C."/>
            <person name="Warren L.A."/>
        </authorList>
    </citation>
    <scope>NUCLEOTIDE SEQUENCE [LARGE SCALE GENOMIC DNA]</scope>
    <source>
        <strain evidence="3 4">ATCC 19377</strain>
    </source>
</reference>
<feature type="domain" description="DUF6036" evidence="2">
    <location>
        <begin position="36"/>
        <end position="154"/>
    </location>
</feature>
<dbReference type="InterPro" id="IPR045792">
    <property type="entry name" value="DUF6036"/>
</dbReference>
<dbReference type="Proteomes" id="UP000315403">
    <property type="component" value="Unassembled WGS sequence"/>
</dbReference>
<comment type="caution">
    <text evidence="3">The sequence shown here is derived from an EMBL/GenBank/DDBJ whole genome shotgun (WGS) entry which is preliminary data.</text>
</comment>
<protein>
    <recommendedName>
        <fullName evidence="2">DUF6036 domain-containing protein</fullName>
    </recommendedName>
</protein>
<evidence type="ECO:0000313" key="4">
    <source>
        <dbReference type="Proteomes" id="UP000315403"/>
    </source>
</evidence>
<evidence type="ECO:0000259" key="2">
    <source>
        <dbReference type="Pfam" id="PF19502"/>
    </source>
</evidence>
<organism evidence="3 4">
    <name type="scientific">Acidithiobacillus thiooxidans ATCC 19377</name>
    <dbReference type="NCBI Taxonomy" id="637390"/>
    <lineage>
        <taxon>Bacteria</taxon>
        <taxon>Pseudomonadati</taxon>
        <taxon>Pseudomonadota</taxon>
        <taxon>Acidithiobacillia</taxon>
        <taxon>Acidithiobacillales</taxon>
        <taxon>Acidithiobacillaceae</taxon>
        <taxon>Acidithiobacillus</taxon>
    </lineage>
</organism>
<sequence length="198" mass="22029">MQTGNAVRSVLQAGVLCVSEKEPRPANGADLLQLLQSLSEHHVDYVLIGGQALNLHGFMRGTADIDLLLPMSEINGRKVLDALAFLQDNAARDVDPAWLTEPGTVRIADEIVIDLMTLAANGETYDSLRDHIEKREAEGYSFYLLDIEGLIRTKQSVRTKDKLDLDILHRMKLQRSQEQALKEPGSLDKTERKTGPEI</sequence>